<evidence type="ECO:0000313" key="7">
    <source>
        <dbReference type="Proteomes" id="UP000219435"/>
    </source>
</evidence>
<dbReference type="AlphaFoldDB" id="A0A285V117"/>
<dbReference type="SMART" id="SM00226">
    <property type="entry name" value="LMWPc"/>
    <property type="match status" value="1"/>
</dbReference>
<reference evidence="7" key="1">
    <citation type="submission" date="2017-08" db="EMBL/GenBank/DDBJ databases">
        <authorList>
            <person name="Varghese N."/>
            <person name="Submissions S."/>
        </authorList>
    </citation>
    <scope>NUCLEOTIDE SEQUENCE [LARGE SCALE GENOMIC DNA]</scope>
    <source>
        <strain evidence="7">DSM 4725</strain>
    </source>
</reference>
<name>A0A285V117_9ACTN</name>
<gene>
    <name evidence="6" type="ORF">SAMN05660748_1010</name>
</gene>
<evidence type="ECO:0000313" key="6">
    <source>
        <dbReference type="EMBL" id="SOC47752.1"/>
    </source>
</evidence>
<dbReference type="PANTHER" id="PTHR11717:SF31">
    <property type="entry name" value="LOW MOLECULAR WEIGHT PROTEIN-TYROSINE-PHOSPHATASE ETP-RELATED"/>
    <property type="match status" value="1"/>
</dbReference>
<dbReference type="PANTHER" id="PTHR11717">
    <property type="entry name" value="LOW MOLECULAR WEIGHT PROTEIN TYROSINE PHOSPHATASE"/>
    <property type="match status" value="1"/>
</dbReference>
<dbReference type="InterPro" id="IPR050438">
    <property type="entry name" value="LMW_PTPase"/>
</dbReference>
<dbReference type="RefSeq" id="WP_097193840.1">
    <property type="nucleotide sequence ID" value="NZ_OBQI01000001.1"/>
</dbReference>
<dbReference type="InterPro" id="IPR036196">
    <property type="entry name" value="Ptyr_pPase_sf"/>
</dbReference>
<organism evidence="6 7">
    <name type="scientific">Blastococcus aggregatus</name>
    <dbReference type="NCBI Taxonomy" id="38502"/>
    <lineage>
        <taxon>Bacteria</taxon>
        <taxon>Bacillati</taxon>
        <taxon>Actinomycetota</taxon>
        <taxon>Actinomycetes</taxon>
        <taxon>Geodermatophilales</taxon>
        <taxon>Geodermatophilaceae</taxon>
        <taxon>Blastococcus</taxon>
    </lineage>
</organism>
<dbReference type="Proteomes" id="UP000219435">
    <property type="component" value="Unassembled WGS sequence"/>
</dbReference>
<evidence type="ECO:0000256" key="1">
    <source>
        <dbReference type="ARBA" id="ARBA00011063"/>
    </source>
</evidence>
<evidence type="ECO:0000256" key="4">
    <source>
        <dbReference type="PIRSR" id="PIRSR617867-1"/>
    </source>
</evidence>
<dbReference type="Pfam" id="PF01451">
    <property type="entry name" value="LMWPc"/>
    <property type="match status" value="1"/>
</dbReference>
<dbReference type="PRINTS" id="PR00719">
    <property type="entry name" value="LMWPTPASE"/>
</dbReference>
<dbReference type="InterPro" id="IPR023485">
    <property type="entry name" value="Ptyr_pPase"/>
</dbReference>
<evidence type="ECO:0000256" key="2">
    <source>
        <dbReference type="ARBA" id="ARBA00022801"/>
    </source>
</evidence>
<keyword evidence="7" id="KW-1185">Reference proteome</keyword>
<comment type="similarity">
    <text evidence="1">Belongs to the low molecular weight phosphotyrosine protein phosphatase family.</text>
</comment>
<dbReference type="InterPro" id="IPR017867">
    <property type="entry name" value="Tyr_phospatase_low_mol_wt"/>
</dbReference>
<feature type="active site" description="Nucleophile" evidence="4">
    <location>
        <position position="11"/>
    </location>
</feature>
<dbReference type="GO" id="GO:0004725">
    <property type="term" value="F:protein tyrosine phosphatase activity"/>
    <property type="evidence" value="ECO:0007669"/>
    <property type="project" value="InterPro"/>
</dbReference>
<evidence type="ECO:0000256" key="3">
    <source>
        <dbReference type="ARBA" id="ARBA00022912"/>
    </source>
</evidence>
<keyword evidence="2" id="KW-0378">Hydrolase</keyword>
<keyword evidence="3" id="KW-0904">Protein phosphatase</keyword>
<sequence>MDPSFRVLLVCTGNICRSAFAERLGRAWVDETLGEGASRLQLSSAGTRAVVGSGMHPDTALVLAGYGADSGNFRARQLTADHLADADLVLTMTRAHRRDVLSLAPRGLGRTFTLREAGALLDFVDGGSERGEGDHAARARGLVAALAEARSRRPAAGDDDVPDPINQPLETHSEAGQLIVDALLPLLRRLAGAS</sequence>
<dbReference type="EMBL" id="OBQI01000001">
    <property type="protein sequence ID" value="SOC47752.1"/>
    <property type="molecule type" value="Genomic_DNA"/>
</dbReference>
<evidence type="ECO:0000259" key="5">
    <source>
        <dbReference type="SMART" id="SM00226"/>
    </source>
</evidence>
<protein>
    <submittedName>
        <fullName evidence="6">Protein-tyrosine phosphatase</fullName>
    </submittedName>
</protein>
<dbReference type="Gene3D" id="3.40.50.2300">
    <property type="match status" value="1"/>
</dbReference>
<dbReference type="OrthoDB" id="9784339at2"/>
<accession>A0A285V117</accession>
<feature type="active site" evidence="4">
    <location>
        <position position="17"/>
    </location>
</feature>
<feature type="domain" description="Phosphotyrosine protein phosphatase I" evidence="5">
    <location>
        <begin position="5"/>
        <end position="189"/>
    </location>
</feature>
<proteinExistence type="inferred from homology"/>
<dbReference type="SUPFAM" id="SSF52788">
    <property type="entry name" value="Phosphotyrosine protein phosphatases I"/>
    <property type="match status" value="1"/>
</dbReference>